<dbReference type="Pfam" id="PF04379">
    <property type="entry name" value="DUF525"/>
    <property type="match status" value="1"/>
</dbReference>
<dbReference type="InterPro" id="IPR036767">
    <property type="entry name" value="ApaG_sf"/>
</dbReference>
<evidence type="ECO:0000313" key="5">
    <source>
        <dbReference type="Proteomes" id="UP000239326"/>
    </source>
</evidence>
<name>A0A2S0MY75_9BURK</name>
<dbReference type="PANTHER" id="PTHR14289">
    <property type="entry name" value="F-BOX ONLY PROTEIN 3"/>
    <property type="match status" value="1"/>
</dbReference>
<dbReference type="OrthoDB" id="9795226at2"/>
<dbReference type="AlphaFoldDB" id="A0A2S0MY75"/>
<keyword evidence="5" id="KW-1185">Reference proteome</keyword>
<evidence type="ECO:0000313" key="4">
    <source>
        <dbReference type="EMBL" id="AVO40835.1"/>
    </source>
</evidence>
<dbReference type="SUPFAM" id="SSF110069">
    <property type="entry name" value="ApaG-like"/>
    <property type="match status" value="1"/>
</dbReference>
<accession>A0A2S0MY75</accession>
<dbReference type="PANTHER" id="PTHR14289:SF16">
    <property type="entry name" value="POLYMERASE DELTA-INTERACTING PROTEIN 2"/>
    <property type="match status" value="1"/>
</dbReference>
<organism evidence="4 5">
    <name type="scientific">Simplicispira suum</name>
    <dbReference type="NCBI Taxonomy" id="2109915"/>
    <lineage>
        <taxon>Bacteria</taxon>
        <taxon>Pseudomonadati</taxon>
        <taxon>Pseudomonadota</taxon>
        <taxon>Betaproteobacteria</taxon>
        <taxon>Burkholderiales</taxon>
        <taxon>Comamonadaceae</taxon>
        <taxon>Simplicispira</taxon>
    </lineage>
</organism>
<evidence type="ECO:0000259" key="3">
    <source>
        <dbReference type="PROSITE" id="PS51087"/>
    </source>
</evidence>
<dbReference type="GO" id="GO:0070987">
    <property type="term" value="P:error-free translesion synthesis"/>
    <property type="evidence" value="ECO:0007669"/>
    <property type="project" value="TreeGrafter"/>
</dbReference>
<dbReference type="InterPro" id="IPR023065">
    <property type="entry name" value="Uncharacterised_ApaG"/>
</dbReference>
<evidence type="ECO:0000256" key="2">
    <source>
        <dbReference type="HAMAP-Rule" id="MF_00791"/>
    </source>
</evidence>
<dbReference type="HAMAP" id="MF_00791">
    <property type="entry name" value="ApaG"/>
    <property type="match status" value="1"/>
</dbReference>
<dbReference type="InterPro" id="IPR007474">
    <property type="entry name" value="ApaG_domain"/>
</dbReference>
<evidence type="ECO:0000256" key="1">
    <source>
        <dbReference type="ARBA" id="ARBA00017693"/>
    </source>
</evidence>
<dbReference type="NCBIfam" id="NF003967">
    <property type="entry name" value="PRK05461.1"/>
    <property type="match status" value="1"/>
</dbReference>
<protein>
    <recommendedName>
        <fullName evidence="1 2">Protein ApaG</fullName>
    </recommendedName>
</protein>
<gene>
    <name evidence="2" type="primary">apaG</name>
    <name evidence="4" type="ORF">C6571_05620</name>
</gene>
<dbReference type="PROSITE" id="PS51087">
    <property type="entry name" value="APAG"/>
    <property type="match status" value="1"/>
</dbReference>
<dbReference type="Gene3D" id="2.60.40.1470">
    <property type="entry name" value="ApaG domain"/>
    <property type="match status" value="1"/>
</dbReference>
<dbReference type="EMBL" id="CP027669">
    <property type="protein sequence ID" value="AVO40835.1"/>
    <property type="molecule type" value="Genomic_DNA"/>
</dbReference>
<reference evidence="4 5" key="1">
    <citation type="submission" date="2018-03" db="EMBL/GenBank/DDBJ databases">
        <title>Genome sequencing of Simplicispira sp.</title>
        <authorList>
            <person name="Kim S.-J."/>
            <person name="Heo J."/>
            <person name="Kwon S.-W."/>
        </authorList>
    </citation>
    <scope>NUCLEOTIDE SEQUENCE [LARGE SCALE GENOMIC DNA]</scope>
    <source>
        <strain evidence="4 5">SC1-8</strain>
    </source>
</reference>
<feature type="domain" description="ApaG" evidence="3">
    <location>
        <begin position="1"/>
        <end position="124"/>
    </location>
</feature>
<sequence>MQSPAFDIHVQTAYLADQSAPEREIFAFSYTITIVNCGDAPAQLIARHWKIEDERGPQDEVRGLGVVGQQPLLRPGERFEYSSGCRLRSDTGSMEGSYRFVTEAGEAFDVPVPRFVMHAAQSGGHRVLH</sequence>
<dbReference type="Proteomes" id="UP000239326">
    <property type="component" value="Chromosome"/>
</dbReference>
<dbReference type="RefSeq" id="WP_106445824.1">
    <property type="nucleotide sequence ID" value="NZ_CP027669.1"/>
</dbReference>
<dbReference type="KEGG" id="simp:C6571_05620"/>
<proteinExistence type="inferred from homology"/>